<proteinExistence type="predicted"/>
<feature type="compositionally biased region" description="Acidic residues" evidence="1">
    <location>
        <begin position="285"/>
        <end position="298"/>
    </location>
</feature>
<sequence>MPRLSLSSLDDILSSVHYNPDRHQPRSAKMQRDPDPSDASSGFPQELADTVFPHLPDTPSPAVSPTNKSVPLPAHAQPQPHNLSSAPRFWHPKHKSRGKATVATVSSSVEAVMPSPQYDGGATLQRSPRLRRIHSIPHSVNMPKRANTVLPISNTASTAPAESTASATSATSAPIAIPSPMPSLGGWWEPHLSVCHAHDESVQKGEQYEDRVRALRSGSDDGLEMWNILVPEALPEYARPHHFRSYSMTALPDHLLVRRRSSPLSESSSLDSLPEVCEAAPNAEADAEAELDTETETENETHTRPMSVPGRHPSLPVGSGSYSPYAPSAHSPLSTTAPLTPASTLSISATGSDESHEALGLNLGRPSFESGLTFGEVEIHHPHKRRSIVIGAGEREHAPSRHSSLSSEIVPAPAGAELDEPDLWDLEDVGRGNTKTISEWEWEWENKWDGRRKGTVRPDCMCRTSCDVETAGARCEEKRGRSRERSPRSFSVGLQ</sequence>
<protein>
    <submittedName>
        <fullName evidence="2">Uncharacterized protein</fullName>
    </submittedName>
</protein>
<feature type="region of interest" description="Disordered" evidence="1">
    <location>
        <begin position="473"/>
        <end position="495"/>
    </location>
</feature>
<feature type="compositionally biased region" description="Basic and acidic residues" evidence="1">
    <location>
        <begin position="474"/>
        <end position="487"/>
    </location>
</feature>
<dbReference type="AlphaFoldDB" id="A0A427YS18"/>
<feature type="compositionally biased region" description="Basic and acidic residues" evidence="1">
    <location>
        <begin position="19"/>
        <end position="35"/>
    </location>
</feature>
<comment type="caution">
    <text evidence="2">The sequence shown here is derived from an EMBL/GenBank/DDBJ whole genome shotgun (WGS) entry which is preliminary data.</text>
</comment>
<name>A0A427YS18_9TREE</name>
<reference evidence="2 3" key="1">
    <citation type="submission" date="2018-11" db="EMBL/GenBank/DDBJ databases">
        <title>Genome sequence of Saitozyma podzolica DSM 27192.</title>
        <authorList>
            <person name="Aliyu H."/>
            <person name="Gorte O."/>
            <person name="Ochsenreither K."/>
        </authorList>
    </citation>
    <scope>NUCLEOTIDE SEQUENCE [LARGE SCALE GENOMIC DNA]</scope>
    <source>
        <strain evidence="2 3">DSM 27192</strain>
    </source>
</reference>
<accession>A0A427YS18</accession>
<dbReference type="EMBL" id="RSCD01000003">
    <property type="protein sequence ID" value="RSH93845.1"/>
    <property type="molecule type" value="Genomic_DNA"/>
</dbReference>
<feature type="compositionally biased region" description="Low complexity" evidence="1">
    <location>
        <begin position="1"/>
        <end position="15"/>
    </location>
</feature>
<organism evidence="2 3">
    <name type="scientific">Saitozyma podzolica</name>
    <dbReference type="NCBI Taxonomy" id="1890683"/>
    <lineage>
        <taxon>Eukaryota</taxon>
        <taxon>Fungi</taxon>
        <taxon>Dikarya</taxon>
        <taxon>Basidiomycota</taxon>
        <taxon>Agaricomycotina</taxon>
        <taxon>Tremellomycetes</taxon>
        <taxon>Tremellales</taxon>
        <taxon>Trimorphomycetaceae</taxon>
        <taxon>Saitozyma</taxon>
    </lineage>
</organism>
<gene>
    <name evidence="2" type="ORF">EHS25_006494</name>
</gene>
<evidence type="ECO:0000313" key="3">
    <source>
        <dbReference type="Proteomes" id="UP000279259"/>
    </source>
</evidence>
<keyword evidence="3" id="KW-1185">Reference proteome</keyword>
<feature type="region of interest" description="Disordered" evidence="1">
    <location>
        <begin position="265"/>
        <end position="337"/>
    </location>
</feature>
<dbReference type="Proteomes" id="UP000279259">
    <property type="component" value="Unassembled WGS sequence"/>
</dbReference>
<evidence type="ECO:0000256" key="1">
    <source>
        <dbReference type="SAM" id="MobiDB-lite"/>
    </source>
</evidence>
<feature type="compositionally biased region" description="Low complexity" evidence="1">
    <location>
        <begin position="265"/>
        <end position="284"/>
    </location>
</feature>
<feature type="compositionally biased region" description="Low complexity" evidence="1">
    <location>
        <begin position="318"/>
        <end position="329"/>
    </location>
</feature>
<feature type="region of interest" description="Disordered" evidence="1">
    <location>
        <begin position="1"/>
        <end position="95"/>
    </location>
</feature>
<evidence type="ECO:0000313" key="2">
    <source>
        <dbReference type="EMBL" id="RSH93845.1"/>
    </source>
</evidence>
<dbReference type="OrthoDB" id="10339404at2759"/>